<evidence type="ECO:0000256" key="4">
    <source>
        <dbReference type="ARBA" id="ARBA00023163"/>
    </source>
</evidence>
<dbReference type="InterPro" id="IPR028082">
    <property type="entry name" value="Peripla_BP_I"/>
</dbReference>
<dbReference type="PROSITE" id="PS00356">
    <property type="entry name" value="HTH_LACI_1"/>
    <property type="match status" value="1"/>
</dbReference>
<keyword evidence="1" id="KW-0678">Repressor</keyword>
<dbReference type="Gene3D" id="3.40.50.2300">
    <property type="match status" value="2"/>
</dbReference>
<evidence type="ECO:0000256" key="2">
    <source>
        <dbReference type="ARBA" id="ARBA00023015"/>
    </source>
</evidence>
<accession>A0A0J9BXJ3</accession>
<keyword evidence="4" id="KW-0804">Transcription</keyword>
<dbReference type="GO" id="GO:0003700">
    <property type="term" value="F:DNA-binding transcription factor activity"/>
    <property type="evidence" value="ECO:0007669"/>
    <property type="project" value="TreeGrafter"/>
</dbReference>
<evidence type="ECO:0000313" key="6">
    <source>
        <dbReference type="EMBL" id="KMW16939.1"/>
    </source>
</evidence>
<dbReference type="InterPro" id="IPR000843">
    <property type="entry name" value="HTH_LacI"/>
</dbReference>
<evidence type="ECO:0000256" key="1">
    <source>
        <dbReference type="ARBA" id="ARBA00022491"/>
    </source>
</evidence>
<evidence type="ECO:0000256" key="3">
    <source>
        <dbReference type="ARBA" id="ARBA00023125"/>
    </source>
</evidence>
<dbReference type="PATRIC" id="fig|742734.4.peg.3855"/>
<dbReference type="PANTHER" id="PTHR30146:SF95">
    <property type="entry name" value="RIBOSE OPERON REPRESSOR"/>
    <property type="match status" value="1"/>
</dbReference>
<gene>
    <name evidence="6" type="ORF">HMPREF9470_03592</name>
</gene>
<dbReference type="GeneID" id="93162496"/>
<sequence length="332" mass="37378">MESNKRVSIIDVAKKAGVSIATVSRVINQNGGYSKETEERVRKTIEECGFTPNVNAIGLRTNRSNSIGVIVPDITNEFFARIIRELDTFLLSRRYSLLVCNSNEDYMLENMHIKGLAEKHVDGIIYISGQNEIKEISEIKNLPIVYIDRAPKNAEVLILSDNETGGYLAGRELIAKGCTKILFLRDIRYASTIRSRKEGFIRALGENGISFSEELEMSCFPEYEETRGVMERLLREKGCFFDGIFTTNDMMALACINVLMENRIKVPDQVRVVGFDNISLSQFANPQITTIAQDTKELALHAGETILKMIEGKEIRKKKTIIPVRLIARGTT</sequence>
<name>A0A0J9BXJ3_9FIRM</name>
<dbReference type="InterPro" id="IPR010982">
    <property type="entry name" value="Lambda_DNA-bd_dom_sf"/>
</dbReference>
<organism evidence="6 7">
    <name type="scientific">[Clostridium] citroniae WAL-19142</name>
    <dbReference type="NCBI Taxonomy" id="742734"/>
    <lineage>
        <taxon>Bacteria</taxon>
        <taxon>Bacillati</taxon>
        <taxon>Bacillota</taxon>
        <taxon>Clostridia</taxon>
        <taxon>Lachnospirales</taxon>
        <taxon>Lachnospiraceae</taxon>
        <taxon>Enterocloster</taxon>
    </lineage>
</organism>
<dbReference type="SUPFAM" id="SSF53822">
    <property type="entry name" value="Periplasmic binding protein-like I"/>
    <property type="match status" value="1"/>
</dbReference>
<dbReference type="Pfam" id="PF13377">
    <property type="entry name" value="Peripla_BP_3"/>
    <property type="match status" value="1"/>
</dbReference>
<keyword evidence="2" id="KW-0805">Transcription regulation</keyword>
<dbReference type="OrthoDB" id="9796186at2"/>
<dbReference type="CDD" id="cd06291">
    <property type="entry name" value="PBP1_Qymf-like"/>
    <property type="match status" value="1"/>
</dbReference>
<dbReference type="PANTHER" id="PTHR30146">
    <property type="entry name" value="LACI-RELATED TRANSCRIPTIONAL REPRESSOR"/>
    <property type="match status" value="1"/>
</dbReference>
<dbReference type="EMBL" id="ADLK01000028">
    <property type="protein sequence ID" value="KMW16939.1"/>
    <property type="molecule type" value="Genomic_DNA"/>
</dbReference>
<dbReference type="CDD" id="cd01392">
    <property type="entry name" value="HTH_LacI"/>
    <property type="match status" value="1"/>
</dbReference>
<reference evidence="6 7" key="1">
    <citation type="submission" date="2011-04" db="EMBL/GenBank/DDBJ databases">
        <title>The Genome Sequence of Clostridium citroniae WAL-19142.</title>
        <authorList>
            <consortium name="The Broad Institute Genome Sequencing Platform"/>
            <person name="Earl A."/>
            <person name="Ward D."/>
            <person name="Feldgarden M."/>
            <person name="Gevers D."/>
            <person name="Warren Y.A."/>
            <person name="Tyrrell K.L."/>
            <person name="Citron D.M."/>
            <person name="Goldstein E.J."/>
            <person name="Daigneault M."/>
            <person name="Allen-Vercoe E."/>
            <person name="Young S.K."/>
            <person name="Zeng Q."/>
            <person name="Gargeya S."/>
            <person name="Fitzgerald M."/>
            <person name="Haas B."/>
            <person name="Abouelleil A."/>
            <person name="Alvarado L."/>
            <person name="Arachchi H.M."/>
            <person name="Berlin A."/>
            <person name="Brown A."/>
            <person name="Chapman S.B."/>
            <person name="Chen Z."/>
            <person name="Dunbar C."/>
            <person name="Freedman E."/>
            <person name="Gearin G."/>
            <person name="Gellesch M."/>
            <person name="Goldberg J."/>
            <person name="Griggs A."/>
            <person name="Gujja S."/>
            <person name="Heilman E.R."/>
            <person name="Heiman D."/>
            <person name="Howarth C."/>
            <person name="Larson L."/>
            <person name="Lui A."/>
            <person name="MacDonald P.J."/>
            <person name="Mehta T."/>
            <person name="Montmayeur A."/>
            <person name="Murphy C."/>
            <person name="Neiman D."/>
            <person name="Pearson M."/>
            <person name="Priest M."/>
            <person name="Roberts A."/>
            <person name="Saif S."/>
            <person name="Shea T."/>
            <person name="Shenoy N."/>
            <person name="Sisk P."/>
            <person name="Stolte C."/>
            <person name="Sykes S."/>
            <person name="White J."/>
            <person name="Yandava C."/>
            <person name="Wortman J."/>
            <person name="Nusbaum C."/>
            <person name="Birren B."/>
        </authorList>
    </citation>
    <scope>NUCLEOTIDE SEQUENCE [LARGE SCALE GENOMIC DNA]</scope>
    <source>
        <strain evidence="6 7">WAL-19142</strain>
    </source>
</reference>
<dbReference type="InterPro" id="IPR046335">
    <property type="entry name" value="LacI/GalR-like_sensor"/>
</dbReference>
<proteinExistence type="predicted"/>
<dbReference type="PROSITE" id="PS50932">
    <property type="entry name" value="HTH_LACI_2"/>
    <property type="match status" value="1"/>
</dbReference>
<dbReference type="RefSeq" id="WP_048930402.1">
    <property type="nucleotide sequence ID" value="NZ_KQ235880.1"/>
</dbReference>
<protein>
    <recommendedName>
        <fullName evidence="5">HTH lacI-type domain-containing protein</fullName>
    </recommendedName>
</protein>
<feature type="domain" description="HTH lacI-type" evidence="5">
    <location>
        <begin position="7"/>
        <end position="61"/>
    </location>
</feature>
<dbReference type="Pfam" id="PF00356">
    <property type="entry name" value="LacI"/>
    <property type="match status" value="1"/>
</dbReference>
<evidence type="ECO:0000259" key="5">
    <source>
        <dbReference type="PROSITE" id="PS50932"/>
    </source>
</evidence>
<dbReference type="Proteomes" id="UP000037392">
    <property type="component" value="Unassembled WGS sequence"/>
</dbReference>
<evidence type="ECO:0000313" key="7">
    <source>
        <dbReference type="Proteomes" id="UP000037392"/>
    </source>
</evidence>
<dbReference type="PRINTS" id="PR00036">
    <property type="entry name" value="HTHLACI"/>
</dbReference>
<dbReference type="AlphaFoldDB" id="A0A0J9BXJ3"/>
<dbReference type="Gene3D" id="1.10.260.40">
    <property type="entry name" value="lambda repressor-like DNA-binding domains"/>
    <property type="match status" value="1"/>
</dbReference>
<comment type="caution">
    <text evidence="6">The sequence shown here is derived from an EMBL/GenBank/DDBJ whole genome shotgun (WGS) entry which is preliminary data.</text>
</comment>
<keyword evidence="3" id="KW-0238">DNA-binding</keyword>
<dbReference type="GO" id="GO:0000976">
    <property type="term" value="F:transcription cis-regulatory region binding"/>
    <property type="evidence" value="ECO:0007669"/>
    <property type="project" value="TreeGrafter"/>
</dbReference>
<dbReference type="SMART" id="SM00354">
    <property type="entry name" value="HTH_LACI"/>
    <property type="match status" value="1"/>
</dbReference>
<dbReference type="SUPFAM" id="SSF47413">
    <property type="entry name" value="lambda repressor-like DNA-binding domains"/>
    <property type="match status" value="1"/>
</dbReference>